<dbReference type="CDD" id="cd09274">
    <property type="entry name" value="RNase_HI_RT_Ty3"/>
    <property type="match status" value="1"/>
</dbReference>
<dbReference type="Gene3D" id="3.30.420.10">
    <property type="entry name" value="Ribonuclease H-like superfamily/Ribonuclease H"/>
    <property type="match status" value="1"/>
</dbReference>
<feature type="compositionally biased region" description="Gly residues" evidence="21">
    <location>
        <begin position="1390"/>
        <end position="1402"/>
    </location>
</feature>
<dbReference type="Pfam" id="PF00078">
    <property type="entry name" value="RVT_1"/>
    <property type="match status" value="1"/>
</dbReference>
<dbReference type="Gene3D" id="3.30.70.270">
    <property type="match status" value="2"/>
</dbReference>
<feature type="domain" description="Reverse transcriptase" evidence="25">
    <location>
        <begin position="550"/>
        <end position="729"/>
    </location>
</feature>
<dbReference type="Gene3D" id="2.40.50.40">
    <property type="match status" value="1"/>
</dbReference>
<dbReference type="InterPro" id="IPR000477">
    <property type="entry name" value="RT_dom"/>
</dbReference>
<keyword evidence="13" id="KW-0460">Magnesium</keyword>
<accession>A0AAQ4PGJ0</accession>
<dbReference type="Pfam" id="PF00385">
    <property type="entry name" value="Chromo"/>
    <property type="match status" value="1"/>
</dbReference>
<dbReference type="GO" id="GO:0005634">
    <property type="term" value="C:nucleus"/>
    <property type="evidence" value="ECO:0007669"/>
    <property type="project" value="UniProtKB-SubCell"/>
</dbReference>
<dbReference type="PROSITE" id="PS50175">
    <property type="entry name" value="ASP_PROT_RETROV"/>
    <property type="match status" value="1"/>
</dbReference>
<dbReference type="PROSITE" id="PS50158">
    <property type="entry name" value="ZF_CCHC"/>
    <property type="match status" value="1"/>
</dbReference>
<dbReference type="PROSITE" id="PS00141">
    <property type="entry name" value="ASP_PROTEASE"/>
    <property type="match status" value="1"/>
</dbReference>
<dbReference type="SMART" id="SM00298">
    <property type="entry name" value="CHROMO"/>
    <property type="match status" value="1"/>
</dbReference>
<keyword evidence="7" id="KW-0548">Nucleotidyltransferase</keyword>
<keyword evidence="14" id="KW-0229">DNA integration</keyword>
<keyword evidence="17" id="KW-0238">DNA-binding</keyword>
<reference evidence="27" key="3">
    <citation type="submission" date="2025-09" db="UniProtKB">
        <authorList>
            <consortium name="Ensembl"/>
        </authorList>
    </citation>
    <scope>IDENTIFICATION</scope>
</reference>
<dbReference type="FunFam" id="1.10.340.70:FF:000001">
    <property type="entry name" value="Retrovirus-related Pol polyprotein from transposon gypsy-like Protein"/>
    <property type="match status" value="1"/>
</dbReference>
<dbReference type="FunFam" id="3.30.70.270:FF:000020">
    <property type="entry name" value="Transposon Tf2-6 polyprotein-like Protein"/>
    <property type="match status" value="1"/>
</dbReference>
<comment type="subcellular location">
    <subcellularLocation>
        <location evidence="1">Nucleus</location>
    </subcellularLocation>
</comment>
<reference evidence="27 28" key="1">
    <citation type="journal article" date="2021" name="G3 (Bethesda)">
        <title>Improved contiguity of the threespine stickleback genome using long-read sequencing.</title>
        <authorList>
            <person name="Nath S."/>
            <person name="Shaw D.E."/>
            <person name="White M.A."/>
        </authorList>
    </citation>
    <scope>NUCLEOTIDE SEQUENCE [LARGE SCALE GENOMIC DNA]</scope>
    <source>
        <strain evidence="27 28">Lake Benthic</strain>
    </source>
</reference>
<dbReference type="SUPFAM" id="SSF56672">
    <property type="entry name" value="DNA/RNA polymerases"/>
    <property type="match status" value="1"/>
</dbReference>
<dbReference type="GO" id="GO:0006310">
    <property type="term" value="P:DNA recombination"/>
    <property type="evidence" value="ECO:0007669"/>
    <property type="project" value="UniProtKB-KW"/>
</dbReference>
<dbReference type="Pfam" id="PF00665">
    <property type="entry name" value="rve"/>
    <property type="match status" value="1"/>
</dbReference>
<dbReference type="InterPro" id="IPR041373">
    <property type="entry name" value="RT_RNaseH"/>
</dbReference>
<feature type="domain" description="CCHC-type" evidence="23">
    <location>
        <begin position="306"/>
        <end position="321"/>
    </location>
</feature>
<evidence type="ECO:0000259" key="24">
    <source>
        <dbReference type="PROSITE" id="PS50175"/>
    </source>
</evidence>
<evidence type="ECO:0000259" key="22">
    <source>
        <dbReference type="PROSITE" id="PS50013"/>
    </source>
</evidence>
<evidence type="ECO:0000256" key="13">
    <source>
        <dbReference type="ARBA" id="ARBA00022842"/>
    </source>
</evidence>
<evidence type="ECO:0000256" key="16">
    <source>
        <dbReference type="ARBA" id="ARBA00022932"/>
    </source>
</evidence>
<dbReference type="PROSITE" id="PS50878">
    <property type="entry name" value="RT_POL"/>
    <property type="match status" value="1"/>
</dbReference>
<dbReference type="InterPro" id="IPR005162">
    <property type="entry name" value="Retrotrans_gag_dom"/>
</dbReference>
<dbReference type="Gene3D" id="3.10.10.10">
    <property type="entry name" value="HIV Type 1 Reverse Transcriptase, subunit A, domain 1"/>
    <property type="match status" value="1"/>
</dbReference>
<keyword evidence="6" id="KW-0808">Transferase</keyword>
<dbReference type="GO" id="GO:0006508">
    <property type="term" value="P:proteolysis"/>
    <property type="evidence" value="ECO:0007669"/>
    <property type="project" value="UniProtKB-KW"/>
</dbReference>
<evidence type="ECO:0000256" key="1">
    <source>
        <dbReference type="ARBA" id="ARBA00004123"/>
    </source>
</evidence>
<dbReference type="GO" id="GO:0003887">
    <property type="term" value="F:DNA-directed DNA polymerase activity"/>
    <property type="evidence" value="ECO:0007669"/>
    <property type="project" value="UniProtKB-KW"/>
</dbReference>
<dbReference type="EC" id="3.1.26.4" evidence="3"/>
<evidence type="ECO:0000256" key="2">
    <source>
        <dbReference type="ARBA" id="ARBA00010879"/>
    </source>
</evidence>
<dbReference type="InterPro" id="IPR021109">
    <property type="entry name" value="Peptidase_aspartic_dom_sf"/>
</dbReference>
<keyword evidence="11" id="KW-0255">Endonuclease</keyword>
<dbReference type="InterPro" id="IPR001995">
    <property type="entry name" value="Peptidase_A2_cat"/>
</dbReference>
<feature type="domain" description="Integrase catalytic" evidence="26">
    <location>
        <begin position="1068"/>
        <end position="1250"/>
    </location>
</feature>
<keyword evidence="10" id="KW-0064">Aspartyl protease</keyword>
<evidence type="ECO:0000256" key="19">
    <source>
        <dbReference type="ARBA" id="ARBA00039658"/>
    </source>
</evidence>
<evidence type="ECO:0000256" key="18">
    <source>
        <dbReference type="ARBA" id="ARBA00023172"/>
    </source>
</evidence>
<keyword evidence="18" id="KW-0233">DNA recombination</keyword>
<dbReference type="GeneTree" id="ENSGT01060000248608"/>
<keyword evidence="16" id="KW-0239">DNA-directed DNA polymerase</keyword>
<dbReference type="FunFam" id="3.10.20.370:FF:000003">
    <property type="entry name" value="Transposon Tf2-6 polyprotein"/>
    <property type="match status" value="1"/>
</dbReference>
<keyword evidence="20" id="KW-0863">Zinc-finger</keyword>
<dbReference type="InterPro" id="IPR036875">
    <property type="entry name" value="Znf_CCHC_sf"/>
</dbReference>
<evidence type="ECO:0000256" key="21">
    <source>
        <dbReference type="SAM" id="MobiDB-lite"/>
    </source>
</evidence>
<feature type="region of interest" description="Disordered" evidence="21">
    <location>
        <begin position="241"/>
        <end position="287"/>
    </location>
</feature>
<dbReference type="InterPro" id="IPR000953">
    <property type="entry name" value="Chromo/chromo_shadow_dom"/>
</dbReference>
<keyword evidence="28" id="KW-1185">Reference proteome</keyword>
<proteinExistence type="inferred from homology"/>
<evidence type="ECO:0000256" key="12">
    <source>
        <dbReference type="ARBA" id="ARBA00022801"/>
    </source>
</evidence>
<dbReference type="GO" id="GO:0003677">
    <property type="term" value="F:DNA binding"/>
    <property type="evidence" value="ECO:0007669"/>
    <property type="project" value="UniProtKB-KW"/>
</dbReference>
<dbReference type="GO" id="GO:0008270">
    <property type="term" value="F:zinc ion binding"/>
    <property type="evidence" value="ECO:0007669"/>
    <property type="project" value="UniProtKB-KW"/>
</dbReference>
<dbReference type="InterPro" id="IPR001584">
    <property type="entry name" value="Integrase_cat-core"/>
</dbReference>
<dbReference type="InterPro" id="IPR001878">
    <property type="entry name" value="Znf_CCHC"/>
</dbReference>
<evidence type="ECO:0000256" key="17">
    <source>
        <dbReference type="ARBA" id="ARBA00023125"/>
    </source>
</evidence>
<dbReference type="Gene3D" id="1.10.340.70">
    <property type="match status" value="1"/>
</dbReference>
<dbReference type="PROSITE" id="PS50994">
    <property type="entry name" value="INTEGRASE"/>
    <property type="match status" value="1"/>
</dbReference>
<dbReference type="Pfam" id="PF03732">
    <property type="entry name" value="Retrotrans_gag"/>
    <property type="match status" value="1"/>
</dbReference>
<evidence type="ECO:0000313" key="27">
    <source>
        <dbReference type="Ensembl" id="ENSGACP00000036851.1"/>
    </source>
</evidence>
<dbReference type="GO" id="GO:0004523">
    <property type="term" value="F:RNA-DNA hybrid ribonuclease activity"/>
    <property type="evidence" value="ECO:0007669"/>
    <property type="project" value="UniProtKB-EC"/>
</dbReference>
<evidence type="ECO:0000256" key="9">
    <source>
        <dbReference type="ARBA" id="ARBA00022723"/>
    </source>
</evidence>
<dbReference type="Pfam" id="PF17917">
    <property type="entry name" value="RT_RNaseH"/>
    <property type="match status" value="1"/>
</dbReference>
<dbReference type="InterPro" id="IPR012337">
    <property type="entry name" value="RNaseH-like_sf"/>
</dbReference>
<dbReference type="Ensembl" id="ENSGACT00000034728.1">
    <property type="protein sequence ID" value="ENSGACP00000036851.1"/>
    <property type="gene ID" value="ENSGACG00000023432.1"/>
</dbReference>
<dbReference type="InterPro" id="IPR001969">
    <property type="entry name" value="Aspartic_peptidase_AS"/>
</dbReference>
<protein>
    <recommendedName>
        <fullName evidence="19">Gypsy retrotransposon integrase-like protein 1</fullName>
        <ecNumber evidence="4">2.7.7.49</ecNumber>
        <ecNumber evidence="3">3.1.26.4</ecNumber>
    </recommendedName>
</protein>
<dbReference type="InterPro" id="IPR043128">
    <property type="entry name" value="Rev_trsase/Diguanyl_cyclase"/>
</dbReference>
<evidence type="ECO:0000256" key="5">
    <source>
        <dbReference type="ARBA" id="ARBA00022670"/>
    </source>
</evidence>
<dbReference type="InterPro" id="IPR036397">
    <property type="entry name" value="RNaseH_sf"/>
</dbReference>
<reference evidence="27" key="2">
    <citation type="submission" date="2025-08" db="UniProtKB">
        <authorList>
            <consortium name="Ensembl"/>
        </authorList>
    </citation>
    <scope>IDENTIFICATION</scope>
</reference>
<dbReference type="CDD" id="cd01647">
    <property type="entry name" value="RT_LTR"/>
    <property type="match status" value="1"/>
</dbReference>
<dbReference type="InterPro" id="IPR023780">
    <property type="entry name" value="Chromo_domain"/>
</dbReference>
<dbReference type="Pfam" id="PF24626">
    <property type="entry name" value="SH3_Tf2-1"/>
    <property type="match status" value="1"/>
</dbReference>
<comment type="similarity">
    <text evidence="2">Belongs to the beta type-B retroviral polymerase family. HERV class-II K(HML-2) pol subfamily.</text>
</comment>
<evidence type="ECO:0000256" key="3">
    <source>
        <dbReference type="ARBA" id="ARBA00012180"/>
    </source>
</evidence>
<evidence type="ECO:0000256" key="15">
    <source>
        <dbReference type="ARBA" id="ARBA00022918"/>
    </source>
</evidence>
<feature type="domain" description="Peptidase A2" evidence="24">
    <location>
        <begin position="354"/>
        <end position="367"/>
    </location>
</feature>
<evidence type="ECO:0000259" key="26">
    <source>
        <dbReference type="PROSITE" id="PS50994"/>
    </source>
</evidence>
<keyword evidence="8" id="KW-0540">Nuclease</keyword>
<dbReference type="SUPFAM" id="SSF57756">
    <property type="entry name" value="Retrovirus zinc finger-like domains"/>
    <property type="match status" value="1"/>
</dbReference>
<dbReference type="EC" id="2.7.7.49" evidence="4"/>
<keyword evidence="5" id="KW-0645">Protease</keyword>
<dbReference type="CDD" id="cd00303">
    <property type="entry name" value="retropepsin_like"/>
    <property type="match status" value="1"/>
</dbReference>
<evidence type="ECO:0000256" key="4">
    <source>
        <dbReference type="ARBA" id="ARBA00012493"/>
    </source>
</evidence>
<keyword evidence="20" id="KW-0862">Zinc</keyword>
<dbReference type="InterPro" id="IPR041588">
    <property type="entry name" value="Integrase_H2C2"/>
</dbReference>
<dbReference type="InterPro" id="IPR056924">
    <property type="entry name" value="SH3_Tf2-1"/>
</dbReference>
<sequence>MDSAEAEQMAAALGAQDARLSRQEEFQTSLASHISLLSSQIQGLRDLFVQDTTAPRALTVEAAPPPTAVVHGSGGRLAPPEKFAGEQGLCKTFLIDCSINFELTPHAFPTERSKVAFMMTHLTGRAKAWASAEWARDSPLCFSLTDFKAALQRVFDPVSTDCEKAQELSRLRQGDSSVCDYVIHFRTLAAESGWNSTALYDVFLKGLAAPVQDLLVPLDLPPDLDSLIALAIRTDNRLRQLRRERSNSSATAEGYPRTRAPGGPDLQRAPPDQPGPFSTEEGGEPMQLGRARLTTGERLRRQQEGRCFYCGVLGHLVAGCPARRPTVVRQLAAPGSASRTLTAVKVRHHTTTEFEALLDSGADASLLDWGLAERLGIKSELLVKPIQAKALNGAELFTITHTSEPLEMHIKNHKEIIRFYLFQSPSQALVLGQPWLFRHNPHVNWRTGEIIGWGEDCVGNCLDVFSPAEDIPVLNLASVKSTTDSEYPDLNTVPSCYRHLREVFNKTKAMSLPPHRTYDCAIDLLPGSVVPKGRLYSVSGPEKEYIQTSLKAGLIRPSSSPAGAGFFFVAKKDGSLRPCIDYSPLNDITIKNRYPLPLMSSVFDQLQQAKVFTKLDLRSAYHLIRIREGDEWKTGFNTPRGHYEYLVMPFGLTNAPAVFQAMINDVLRDFIDHFVYVYLDDILIYSPDLDTHREHVTRVLQRLLENRLYVKAEKSVFHADTISFLGFIVAPGRVQMDPAKISAVAEWPTPDSRKRVQQFLCFANFYRRFIRGFSAIAAPLHALTSSKVQFQWSPQAETAFQNLKRLFTSAPILTMPDPRRQFVVEVDASNEGIGAVLSQRSEQDGKMHPCAFLSQRLSKAERNYDVGNRELLAVKVALEEWRHWLEGGNHPFIVWTDHKNLEYIKKAKRLNSRQARWALFFNRFSFSLSYRPGSRNVKPDALSRLFDPEPVAKEPETILPLTCVVGAVTWQIENEVKQANGETPPPSGCPATRLFVPVELRPQVIHWAHTSLLSCHPGVRRTVFVISRRFWWPAMEPEVREYVEACSVCARNKTSSTSRMGLLQPLPIPSRPWSDISMDFVTGLPVSQGNTTVLTVVDRFSKMARFIALPKLPSAKKTAEVMMNNVFKIHGFPKDIVSDRGPQFVSRFWRAFCRLIGAKASLTSGYHPEANGQTERLNQQLETSLRCLVAQDPSTWNNEPEVSVPSALAMIRRCRRIWAAARQVLIRQRDRVKKAADRKRRPAPAYRQGQKVWLSAKNLNLKVPSRKLAPRFVGPFPITKTIGPVAVRLRLPRSLRAHPTFHVSQVKTAKESPMVPAAAPPPQPEVIDGGPVYKVKQLLAVRTQGRGRQYLVDWEGYGPEARQWIPSRFIVDPNLIKDFHRDHPEQPGPSGVGPRRGGTVTG</sequence>
<name>A0AAQ4PGJ0_GASAC</name>
<dbReference type="GO" id="GO:0003964">
    <property type="term" value="F:RNA-directed DNA polymerase activity"/>
    <property type="evidence" value="ECO:0007669"/>
    <property type="project" value="UniProtKB-KW"/>
</dbReference>
<feature type="region of interest" description="Disordered" evidence="21">
    <location>
        <begin position="1304"/>
        <end position="1323"/>
    </location>
</feature>
<evidence type="ECO:0000256" key="8">
    <source>
        <dbReference type="ARBA" id="ARBA00022722"/>
    </source>
</evidence>
<evidence type="ECO:0000256" key="10">
    <source>
        <dbReference type="ARBA" id="ARBA00022750"/>
    </source>
</evidence>
<keyword evidence="12" id="KW-0378">Hydrolase</keyword>
<dbReference type="InterPro" id="IPR016197">
    <property type="entry name" value="Chromo-like_dom_sf"/>
</dbReference>
<dbReference type="SUPFAM" id="SSF50630">
    <property type="entry name" value="Acid proteases"/>
    <property type="match status" value="1"/>
</dbReference>
<dbReference type="InterPro" id="IPR043502">
    <property type="entry name" value="DNA/RNA_pol_sf"/>
</dbReference>
<dbReference type="Gene3D" id="2.40.70.10">
    <property type="entry name" value="Acid Proteases"/>
    <property type="match status" value="1"/>
</dbReference>
<dbReference type="GO" id="GO:0015074">
    <property type="term" value="P:DNA integration"/>
    <property type="evidence" value="ECO:0007669"/>
    <property type="project" value="UniProtKB-KW"/>
</dbReference>
<evidence type="ECO:0000256" key="20">
    <source>
        <dbReference type="PROSITE-ProRule" id="PRU00047"/>
    </source>
</evidence>
<keyword evidence="9" id="KW-0479">Metal-binding</keyword>
<dbReference type="Pfam" id="PF17921">
    <property type="entry name" value="Integrase_H2C2"/>
    <property type="match status" value="1"/>
</dbReference>
<dbReference type="Proteomes" id="UP000007635">
    <property type="component" value="Chromosome IV"/>
</dbReference>
<feature type="region of interest" description="Disordered" evidence="21">
    <location>
        <begin position="1378"/>
        <end position="1402"/>
    </location>
</feature>
<dbReference type="GO" id="GO:0004190">
    <property type="term" value="F:aspartic-type endopeptidase activity"/>
    <property type="evidence" value="ECO:0007669"/>
    <property type="project" value="UniProtKB-KW"/>
</dbReference>
<dbReference type="PROSITE" id="PS50013">
    <property type="entry name" value="CHROMO_2"/>
    <property type="match status" value="1"/>
</dbReference>
<evidence type="ECO:0000256" key="6">
    <source>
        <dbReference type="ARBA" id="ARBA00022679"/>
    </source>
</evidence>
<evidence type="ECO:0000256" key="14">
    <source>
        <dbReference type="ARBA" id="ARBA00022908"/>
    </source>
</evidence>
<evidence type="ECO:0000259" key="25">
    <source>
        <dbReference type="PROSITE" id="PS50878"/>
    </source>
</evidence>
<dbReference type="PANTHER" id="PTHR37984">
    <property type="entry name" value="PROTEIN CBG26694"/>
    <property type="match status" value="1"/>
</dbReference>
<dbReference type="SUPFAM" id="SSF54160">
    <property type="entry name" value="Chromo domain-like"/>
    <property type="match status" value="1"/>
</dbReference>
<dbReference type="SUPFAM" id="SSF53098">
    <property type="entry name" value="Ribonuclease H-like"/>
    <property type="match status" value="1"/>
</dbReference>
<organism evidence="27 28">
    <name type="scientific">Gasterosteus aculeatus aculeatus</name>
    <name type="common">three-spined stickleback</name>
    <dbReference type="NCBI Taxonomy" id="481459"/>
    <lineage>
        <taxon>Eukaryota</taxon>
        <taxon>Metazoa</taxon>
        <taxon>Chordata</taxon>
        <taxon>Craniata</taxon>
        <taxon>Vertebrata</taxon>
        <taxon>Euteleostomi</taxon>
        <taxon>Actinopterygii</taxon>
        <taxon>Neopterygii</taxon>
        <taxon>Teleostei</taxon>
        <taxon>Neoteleostei</taxon>
        <taxon>Acanthomorphata</taxon>
        <taxon>Eupercaria</taxon>
        <taxon>Perciformes</taxon>
        <taxon>Cottioidei</taxon>
        <taxon>Gasterosteales</taxon>
        <taxon>Gasterosteidae</taxon>
        <taxon>Gasterosteus</taxon>
    </lineage>
</organism>
<feature type="domain" description="Chromo" evidence="22">
    <location>
        <begin position="1333"/>
        <end position="1391"/>
    </location>
</feature>
<evidence type="ECO:0000313" key="28">
    <source>
        <dbReference type="Proteomes" id="UP000007635"/>
    </source>
</evidence>
<dbReference type="PANTHER" id="PTHR37984:SF5">
    <property type="entry name" value="PROTEIN NYNRIN-LIKE"/>
    <property type="match status" value="1"/>
</dbReference>
<evidence type="ECO:0000256" key="7">
    <source>
        <dbReference type="ARBA" id="ARBA00022695"/>
    </source>
</evidence>
<evidence type="ECO:0000259" key="23">
    <source>
        <dbReference type="PROSITE" id="PS50158"/>
    </source>
</evidence>
<dbReference type="InterPro" id="IPR050951">
    <property type="entry name" value="Retrovirus_Pol_polyprotein"/>
</dbReference>
<evidence type="ECO:0000256" key="11">
    <source>
        <dbReference type="ARBA" id="ARBA00022759"/>
    </source>
</evidence>
<keyword evidence="15" id="KW-0695">RNA-directed DNA polymerase</keyword>